<proteinExistence type="predicted"/>
<dbReference type="PANTHER" id="PTHR33103:SF102">
    <property type="entry name" value="DUF674 FAMILY PROTEIN"/>
    <property type="match status" value="1"/>
</dbReference>
<dbReference type="PANTHER" id="PTHR33103">
    <property type="entry name" value="OS01G0153900 PROTEIN"/>
    <property type="match status" value="1"/>
</dbReference>
<accession>A0A2K3L5T2</accession>
<dbReference type="AlphaFoldDB" id="A0A2K3L5T2"/>
<evidence type="ECO:0008006" key="3">
    <source>
        <dbReference type="Google" id="ProtNLM"/>
    </source>
</evidence>
<reference evidence="1 2" key="2">
    <citation type="journal article" date="2017" name="Front. Plant Sci.">
        <title>Gene Classification and Mining of Molecular Markers Useful in Red Clover (Trifolium pratense) Breeding.</title>
        <authorList>
            <person name="Istvanek J."/>
            <person name="Dluhosova J."/>
            <person name="Dluhos P."/>
            <person name="Patkova L."/>
            <person name="Nedelnik J."/>
            <person name="Repkova J."/>
        </authorList>
    </citation>
    <scope>NUCLEOTIDE SEQUENCE [LARGE SCALE GENOMIC DNA]</scope>
    <source>
        <strain evidence="2">cv. Tatra</strain>
        <tissue evidence="1">Young leaves</tissue>
    </source>
</reference>
<organism evidence="1 2">
    <name type="scientific">Trifolium pratense</name>
    <name type="common">Red clover</name>
    <dbReference type="NCBI Taxonomy" id="57577"/>
    <lineage>
        <taxon>Eukaryota</taxon>
        <taxon>Viridiplantae</taxon>
        <taxon>Streptophyta</taxon>
        <taxon>Embryophyta</taxon>
        <taxon>Tracheophyta</taxon>
        <taxon>Spermatophyta</taxon>
        <taxon>Magnoliopsida</taxon>
        <taxon>eudicotyledons</taxon>
        <taxon>Gunneridae</taxon>
        <taxon>Pentapetalae</taxon>
        <taxon>rosids</taxon>
        <taxon>fabids</taxon>
        <taxon>Fabales</taxon>
        <taxon>Fabaceae</taxon>
        <taxon>Papilionoideae</taxon>
        <taxon>50 kb inversion clade</taxon>
        <taxon>NPAAA clade</taxon>
        <taxon>Hologalegina</taxon>
        <taxon>IRL clade</taxon>
        <taxon>Trifolieae</taxon>
        <taxon>Trifolium</taxon>
    </lineage>
</organism>
<comment type="caution">
    <text evidence="1">The sequence shown here is derived from an EMBL/GenBank/DDBJ whole genome shotgun (WGS) entry which is preliminary data.</text>
</comment>
<dbReference type="Proteomes" id="UP000236291">
    <property type="component" value="Unassembled WGS sequence"/>
</dbReference>
<dbReference type="InterPro" id="IPR007750">
    <property type="entry name" value="DUF674"/>
</dbReference>
<gene>
    <name evidence="1" type="ORF">L195_g029797</name>
</gene>
<dbReference type="STRING" id="57577.A0A2K3L5T2"/>
<evidence type="ECO:0000313" key="1">
    <source>
        <dbReference type="EMBL" id="PNX73888.1"/>
    </source>
</evidence>
<evidence type="ECO:0000313" key="2">
    <source>
        <dbReference type="Proteomes" id="UP000236291"/>
    </source>
</evidence>
<protein>
    <recommendedName>
        <fullName evidence="3">DUF674 family protein</fullName>
    </recommendedName>
</protein>
<name>A0A2K3L5T2_TRIPR</name>
<dbReference type="Pfam" id="PF05056">
    <property type="entry name" value="DUF674"/>
    <property type="match status" value="1"/>
</dbReference>
<reference evidence="1 2" key="1">
    <citation type="journal article" date="2014" name="Am. J. Bot.">
        <title>Genome assembly and annotation for red clover (Trifolium pratense; Fabaceae).</title>
        <authorList>
            <person name="Istvanek J."/>
            <person name="Jaros M."/>
            <person name="Krenek A."/>
            <person name="Repkova J."/>
        </authorList>
    </citation>
    <scope>NUCLEOTIDE SEQUENCE [LARGE SCALE GENOMIC DNA]</scope>
    <source>
        <strain evidence="2">cv. Tatra</strain>
        <tissue evidence="1">Young leaves</tissue>
    </source>
</reference>
<sequence length="504" mass="56330">MSKPISLRILIDEEKNKVLFAQAGKDFMDILLSFLTFPLATIARLVNTESNMHKVSFGSISTLYESVANLEEQQFWTPACKKMLLQPKNSMEDYYQNLKHNIDVTEETSYFICEDWYCSRESSGGLLTTFSNLKCRCGKFMSSSISLSGSDKIDHSEGFVTDAATFNISDDLSVKPDSFQNSICQPMNLLGLENFNAIKFMTVEVTKKEILDLLKCALISKTPLTDIFLLKKQNLESPQLNTSVLDLHSNIVEENESKKLKIKVMLRKSNNKILFALGDADFADFILSLLTFPLGGVEHMLKGNSCDSSIDNFYKSIVELDSDTYLRSSDLKDKLVKSKLAHQFKLCDQLLPFEETPAIDYFIVSRYNRRKTGFHGYLTAFEEPSITSKELCVPLKFVEPQSSIGEEYGECGGRGFLKGPALYMVTDDLVVTQSTSVSVISFLSKLGVPSSDLEEKVITIGKKEGLSILKASLMSCSALTNGLGPFLKVKVQTFVKVKDENISN</sequence>
<dbReference type="EMBL" id="ASHM01026707">
    <property type="protein sequence ID" value="PNX73888.1"/>
    <property type="molecule type" value="Genomic_DNA"/>
</dbReference>